<dbReference type="AlphaFoldDB" id="A0A364P316"/>
<keyword evidence="4" id="KW-1185">Reference proteome</keyword>
<organism evidence="3 4">
    <name type="scientific">Paramagnetospirillum kuznetsovii</name>
    <dbReference type="NCBI Taxonomy" id="2053833"/>
    <lineage>
        <taxon>Bacteria</taxon>
        <taxon>Pseudomonadati</taxon>
        <taxon>Pseudomonadota</taxon>
        <taxon>Alphaproteobacteria</taxon>
        <taxon>Rhodospirillales</taxon>
        <taxon>Magnetospirillaceae</taxon>
        <taxon>Paramagnetospirillum</taxon>
    </lineage>
</organism>
<dbReference type="Pfam" id="PF13371">
    <property type="entry name" value="TPR_9"/>
    <property type="match status" value="1"/>
</dbReference>
<comment type="similarity">
    <text evidence="1">Belongs to the UPF0162 family.</text>
</comment>
<reference evidence="3 4" key="1">
    <citation type="submission" date="2017-11" db="EMBL/GenBank/DDBJ databases">
        <title>Draft genome sequence of magnetotactic bacterium Magnetospirillum kuznetsovii LBB-42.</title>
        <authorList>
            <person name="Grouzdev D.S."/>
            <person name="Rysina M.S."/>
            <person name="Baslerov R.V."/>
            <person name="Koziaeva V."/>
        </authorList>
    </citation>
    <scope>NUCLEOTIDE SEQUENCE [LARGE SCALE GENOMIC DNA]</scope>
    <source>
        <strain evidence="3 4">LBB-42</strain>
    </source>
</reference>
<evidence type="ECO:0000313" key="4">
    <source>
        <dbReference type="Proteomes" id="UP000251075"/>
    </source>
</evidence>
<evidence type="ECO:0000313" key="3">
    <source>
        <dbReference type="EMBL" id="RAU23686.1"/>
    </source>
</evidence>
<dbReference type="OrthoDB" id="232498at2"/>
<evidence type="ECO:0000256" key="1">
    <source>
        <dbReference type="ARBA" id="ARBA00007100"/>
    </source>
</evidence>
<gene>
    <name evidence="3" type="ORF">CU669_00855</name>
</gene>
<comment type="caution">
    <text evidence="3">The sequence shown here is derived from an EMBL/GenBank/DDBJ whole genome shotgun (WGS) entry which is preliminary data.</text>
</comment>
<dbReference type="InterPro" id="IPR011990">
    <property type="entry name" value="TPR-like_helical_dom_sf"/>
</dbReference>
<dbReference type="EMBL" id="PGTO01000001">
    <property type="protein sequence ID" value="RAU23686.1"/>
    <property type="molecule type" value="Genomic_DNA"/>
</dbReference>
<dbReference type="RefSeq" id="WP_112141917.1">
    <property type="nucleotide sequence ID" value="NZ_PGTO01000001.1"/>
</dbReference>
<protein>
    <recommendedName>
        <fullName evidence="2">Protein SirB1 N-terminal domain-containing protein</fullName>
    </recommendedName>
</protein>
<proteinExistence type="inferred from homology"/>
<dbReference type="Proteomes" id="UP000251075">
    <property type="component" value="Unassembled WGS sequence"/>
</dbReference>
<feature type="domain" description="Protein SirB1 N-terminal" evidence="2">
    <location>
        <begin position="45"/>
        <end position="196"/>
    </location>
</feature>
<evidence type="ECO:0000259" key="2">
    <source>
        <dbReference type="Pfam" id="PF13369"/>
    </source>
</evidence>
<dbReference type="SUPFAM" id="SSF48452">
    <property type="entry name" value="TPR-like"/>
    <property type="match status" value="1"/>
</dbReference>
<dbReference type="Pfam" id="PF13369">
    <property type="entry name" value="Transglut_core2"/>
    <property type="match status" value="1"/>
</dbReference>
<name>A0A364P316_9PROT</name>
<dbReference type="InterPro" id="IPR032698">
    <property type="entry name" value="SirB1_N"/>
</dbReference>
<accession>A0A364P316</accession>
<sequence>MPKAARDLQMKLSALGRLADPDLRPAEALLLLAALDCPECEFDGYRGFLDGLAEDVRTATRGVDGALPLAEAIFQVLGHAYGFRGDHGDDDDISNSNLIWVIEHRQGVGGILAVLAMDAARLAGLNAHVLAFPAHMLLRLEDEGGRRVILDPLLDGQPVEPPGMRALLKAAAGNAAELEPSHYTAMGNRDLVVRLQNDAKLRLLRCGQMERALRLVEATLLVAPETCMLWREAGLMHLRLNNPSGAVAALEQFVARTTNAMARARTQSMLAELKSRLS</sequence>